<accession>A0A9K3N1X3</accession>
<organism evidence="2 3">
    <name type="scientific">Helianthus annuus</name>
    <name type="common">Common sunflower</name>
    <dbReference type="NCBI Taxonomy" id="4232"/>
    <lineage>
        <taxon>Eukaryota</taxon>
        <taxon>Viridiplantae</taxon>
        <taxon>Streptophyta</taxon>
        <taxon>Embryophyta</taxon>
        <taxon>Tracheophyta</taxon>
        <taxon>Spermatophyta</taxon>
        <taxon>Magnoliopsida</taxon>
        <taxon>eudicotyledons</taxon>
        <taxon>Gunneridae</taxon>
        <taxon>Pentapetalae</taxon>
        <taxon>asterids</taxon>
        <taxon>campanulids</taxon>
        <taxon>Asterales</taxon>
        <taxon>Asteraceae</taxon>
        <taxon>Asteroideae</taxon>
        <taxon>Heliantheae alliance</taxon>
        <taxon>Heliantheae</taxon>
        <taxon>Helianthus</taxon>
    </lineage>
</organism>
<comment type="caution">
    <text evidence="2">The sequence shown here is derived from an EMBL/GenBank/DDBJ whole genome shotgun (WGS) entry which is preliminary data.</text>
</comment>
<dbReference type="EMBL" id="MNCJ02000326">
    <property type="protein sequence ID" value="KAF5783488.1"/>
    <property type="molecule type" value="Genomic_DNA"/>
</dbReference>
<dbReference type="PANTHER" id="PTHR31099">
    <property type="entry name" value="OS06G0165300 PROTEIN"/>
    <property type="match status" value="1"/>
</dbReference>
<dbReference type="Pfam" id="PF04195">
    <property type="entry name" value="Transposase_28"/>
    <property type="match status" value="1"/>
</dbReference>
<gene>
    <name evidence="2" type="ORF">HanXRQr2_Chr11g0508531</name>
</gene>
<feature type="domain" description="Transposase (putative) gypsy type" evidence="1">
    <location>
        <begin position="70"/>
        <end position="126"/>
    </location>
</feature>
<reference evidence="2" key="2">
    <citation type="submission" date="2020-06" db="EMBL/GenBank/DDBJ databases">
        <title>Helianthus annuus Genome sequencing and assembly Release 2.</title>
        <authorList>
            <person name="Gouzy J."/>
            <person name="Langlade N."/>
            <person name="Munos S."/>
        </authorList>
    </citation>
    <scope>NUCLEOTIDE SEQUENCE</scope>
    <source>
        <tissue evidence="2">Leaves</tissue>
    </source>
</reference>
<evidence type="ECO:0000313" key="3">
    <source>
        <dbReference type="Proteomes" id="UP000215914"/>
    </source>
</evidence>
<sequence length="126" mass="14424">MLTTDDVVAVEETGGALPPLKWDQCLFEQVVMGHRFAEEWDARYPAQGQTTADTPPGYITLYSNFFGDGNFRLLATHFLGDILQYYGFHIPKLSPMCMVSVWHFEFVCQSQGEEPTVDKFRAFYQL</sequence>
<keyword evidence="3" id="KW-1185">Reference proteome</keyword>
<evidence type="ECO:0000259" key="1">
    <source>
        <dbReference type="Pfam" id="PF04195"/>
    </source>
</evidence>
<dbReference type="PANTHER" id="PTHR31099:SF49">
    <property type="entry name" value="MYOSIN HEAVY CHAIN-LIKE PROTEIN"/>
    <property type="match status" value="1"/>
</dbReference>
<name>A0A9K3N1X3_HELAN</name>
<dbReference type="Proteomes" id="UP000215914">
    <property type="component" value="Unassembled WGS sequence"/>
</dbReference>
<dbReference type="InterPro" id="IPR007321">
    <property type="entry name" value="Transposase_28"/>
</dbReference>
<dbReference type="Gramene" id="mRNA:HanXRQr2_Chr11g0508531">
    <property type="protein sequence ID" value="CDS:HanXRQr2_Chr11g0508531.1"/>
    <property type="gene ID" value="HanXRQr2_Chr11g0508531"/>
</dbReference>
<reference evidence="2" key="1">
    <citation type="journal article" date="2017" name="Nature">
        <title>The sunflower genome provides insights into oil metabolism, flowering and Asterid evolution.</title>
        <authorList>
            <person name="Badouin H."/>
            <person name="Gouzy J."/>
            <person name="Grassa C.J."/>
            <person name="Murat F."/>
            <person name="Staton S.E."/>
            <person name="Cottret L."/>
            <person name="Lelandais-Briere C."/>
            <person name="Owens G.L."/>
            <person name="Carrere S."/>
            <person name="Mayjonade B."/>
            <person name="Legrand L."/>
            <person name="Gill N."/>
            <person name="Kane N.C."/>
            <person name="Bowers J.E."/>
            <person name="Hubner S."/>
            <person name="Bellec A."/>
            <person name="Berard A."/>
            <person name="Berges H."/>
            <person name="Blanchet N."/>
            <person name="Boniface M.C."/>
            <person name="Brunel D."/>
            <person name="Catrice O."/>
            <person name="Chaidir N."/>
            <person name="Claudel C."/>
            <person name="Donnadieu C."/>
            <person name="Faraut T."/>
            <person name="Fievet G."/>
            <person name="Helmstetter N."/>
            <person name="King M."/>
            <person name="Knapp S.J."/>
            <person name="Lai Z."/>
            <person name="Le Paslier M.C."/>
            <person name="Lippi Y."/>
            <person name="Lorenzon L."/>
            <person name="Mandel J.R."/>
            <person name="Marage G."/>
            <person name="Marchand G."/>
            <person name="Marquand E."/>
            <person name="Bret-Mestries E."/>
            <person name="Morien E."/>
            <person name="Nambeesan S."/>
            <person name="Nguyen T."/>
            <person name="Pegot-Espagnet P."/>
            <person name="Pouilly N."/>
            <person name="Raftis F."/>
            <person name="Sallet E."/>
            <person name="Schiex T."/>
            <person name="Thomas J."/>
            <person name="Vandecasteele C."/>
            <person name="Vares D."/>
            <person name="Vear F."/>
            <person name="Vautrin S."/>
            <person name="Crespi M."/>
            <person name="Mangin B."/>
            <person name="Burke J.M."/>
            <person name="Salse J."/>
            <person name="Munos S."/>
            <person name="Vincourt P."/>
            <person name="Rieseberg L.H."/>
            <person name="Langlade N.B."/>
        </authorList>
    </citation>
    <scope>NUCLEOTIDE SEQUENCE</scope>
    <source>
        <tissue evidence="2">Leaves</tissue>
    </source>
</reference>
<dbReference type="AlphaFoldDB" id="A0A9K3N1X3"/>
<proteinExistence type="predicted"/>
<evidence type="ECO:0000313" key="2">
    <source>
        <dbReference type="EMBL" id="KAF5783488.1"/>
    </source>
</evidence>
<protein>
    <recommendedName>
        <fullName evidence="1">Transposase (putative) gypsy type domain-containing protein</fullName>
    </recommendedName>
</protein>